<dbReference type="SUPFAM" id="SSF52402">
    <property type="entry name" value="Adenine nucleotide alpha hydrolases-like"/>
    <property type="match status" value="1"/>
</dbReference>
<evidence type="ECO:0000313" key="3">
    <source>
        <dbReference type="EMBL" id="PKS13280.1"/>
    </source>
</evidence>
<keyword evidence="4" id="KW-1185">Reference proteome</keyword>
<organism evidence="3 4">
    <name type="scientific">Lomentospora prolificans</name>
    <dbReference type="NCBI Taxonomy" id="41688"/>
    <lineage>
        <taxon>Eukaryota</taxon>
        <taxon>Fungi</taxon>
        <taxon>Dikarya</taxon>
        <taxon>Ascomycota</taxon>
        <taxon>Pezizomycotina</taxon>
        <taxon>Sordariomycetes</taxon>
        <taxon>Hypocreomycetidae</taxon>
        <taxon>Microascales</taxon>
        <taxon>Microascaceae</taxon>
        <taxon>Lomentospora</taxon>
    </lineage>
</organism>
<evidence type="ECO:0000313" key="4">
    <source>
        <dbReference type="Proteomes" id="UP000233524"/>
    </source>
</evidence>
<comment type="caution">
    <text evidence="3">The sequence shown here is derived from an EMBL/GenBank/DDBJ whole genome shotgun (WGS) entry which is preliminary data.</text>
</comment>
<dbReference type="Gene3D" id="3.40.50.620">
    <property type="entry name" value="HUPs"/>
    <property type="match status" value="1"/>
</dbReference>
<feature type="region of interest" description="Disordered" evidence="1">
    <location>
        <begin position="270"/>
        <end position="361"/>
    </location>
</feature>
<dbReference type="PANTHER" id="PTHR47815">
    <property type="entry name" value="UNIVERSAL STRESS PROTEIN A FAMILY PROTEIN C25B2.10"/>
    <property type="match status" value="1"/>
</dbReference>
<protein>
    <recommendedName>
        <fullName evidence="2">UspA domain-containing protein</fullName>
    </recommendedName>
</protein>
<feature type="domain" description="UspA" evidence="2">
    <location>
        <begin position="51"/>
        <end position="185"/>
    </location>
</feature>
<proteinExistence type="predicted"/>
<dbReference type="VEuPathDB" id="FungiDB:jhhlp_000051"/>
<dbReference type="EMBL" id="NLAX01000001">
    <property type="protein sequence ID" value="PKS13280.1"/>
    <property type="molecule type" value="Genomic_DNA"/>
</dbReference>
<dbReference type="InterPro" id="IPR014729">
    <property type="entry name" value="Rossmann-like_a/b/a_fold"/>
</dbReference>
<reference evidence="3 4" key="1">
    <citation type="journal article" date="2017" name="G3 (Bethesda)">
        <title>First Draft Genome Sequence of the Pathogenic Fungus Lomentospora prolificans (Formerly Scedosporium prolificans).</title>
        <authorList>
            <person name="Luo R."/>
            <person name="Zimin A."/>
            <person name="Workman R."/>
            <person name="Fan Y."/>
            <person name="Pertea G."/>
            <person name="Grossman N."/>
            <person name="Wear M.P."/>
            <person name="Jia B."/>
            <person name="Miller H."/>
            <person name="Casadevall A."/>
            <person name="Timp W."/>
            <person name="Zhang S.X."/>
            <person name="Salzberg S.L."/>
        </authorList>
    </citation>
    <scope>NUCLEOTIDE SEQUENCE [LARGE SCALE GENOMIC DNA]</scope>
    <source>
        <strain evidence="3 4">JHH-5317</strain>
    </source>
</reference>
<name>A0A2N3NLG3_9PEZI</name>
<dbReference type="Pfam" id="PF00582">
    <property type="entry name" value="Usp"/>
    <property type="match status" value="1"/>
</dbReference>
<dbReference type="InterPro" id="IPR006016">
    <property type="entry name" value="UspA"/>
</dbReference>
<gene>
    <name evidence="3" type="ORF">jhhlp_000051</name>
</gene>
<evidence type="ECO:0000259" key="2">
    <source>
        <dbReference type="Pfam" id="PF00582"/>
    </source>
</evidence>
<dbReference type="Proteomes" id="UP000233524">
    <property type="component" value="Unassembled WGS sequence"/>
</dbReference>
<dbReference type="STRING" id="41688.A0A2N3NLG3"/>
<dbReference type="InParanoid" id="A0A2N3NLG3"/>
<feature type="compositionally biased region" description="Basic and acidic residues" evidence="1">
    <location>
        <begin position="330"/>
        <end position="341"/>
    </location>
</feature>
<dbReference type="AlphaFoldDB" id="A0A2N3NLG3"/>
<accession>A0A2N3NLG3</accession>
<feature type="compositionally biased region" description="Acidic residues" evidence="1">
    <location>
        <begin position="303"/>
        <end position="316"/>
    </location>
</feature>
<evidence type="ECO:0000256" key="1">
    <source>
        <dbReference type="SAM" id="MobiDB-lite"/>
    </source>
</evidence>
<dbReference type="PANTHER" id="PTHR47815:SF1">
    <property type="entry name" value="UNIVERSAL STRESS PROTEIN A FAMILY PROTEIN C25B2.10"/>
    <property type="match status" value="1"/>
</dbReference>
<sequence length="361" mass="39542">MVTSALSNTDTLGGRFHSHVAFDTINPDIPKNPGITLSARHNGFHAERRSKTFMVGVDENKYSEEALEWLLTSMVDDHDTVVCVRVIEKDVKHSQNAAYKQSAKQLMQSIIKKNKLDKAICIILEYQFGRLGHTFDTMVNVHLPSMLVVGTKGKSNQGMQGMWNTRHSFSKYCLERSPIPVVVVRPEEVRQKKKDKRSRDPNRASYGQILAATNGIHESDIMDDTVMLATATQLSSADEASQVAKALALPAEFDPTIKGIALKPYSSSRPSIVLTEGSGDSITSNMDAHAEKTGGNESGADSGGEDDDDDDDDEDTHDLRPGGPPQVPDPVKKEKLHKMEVGEAAALKKRNTGELEDEDGS</sequence>
<dbReference type="OrthoDB" id="843225at2759"/>
<dbReference type="CDD" id="cd23659">
    <property type="entry name" value="USP_At3g01520-like"/>
    <property type="match status" value="1"/>
</dbReference>